<dbReference type="InterPro" id="IPR007401">
    <property type="entry name" value="DUF454"/>
</dbReference>
<dbReference type="EMBL" id="CP053540">
    <property type="protein sequence ID" value="WOB42624.1"/>
    <property type="molecule type" value="Genomic_DNA"/>
</dbReference>
<dbReference type="AlphaFoldDB" id="A0AA97BC62"/>
<proteinExistence type="predicted"/>
<gene>
    <name evidence="2" type="ORF">HNI00_05240</name>
</gene>
<keyword evidence="1" id="KW-1133">Transmembrane helix</keyword>
<dbReference type="GO" id="GO:0005886">
    <property type="term" value="C:plasma membrane"/>
    <property type="evidence" value="ECO:0007669"/>
    <property type="project" value="TreeGrafter"/>
</dbReference>
<keyword evidence="1" id="KW-0812">Transmembrane</keyword>
<protein>
    <submittedName>
        <fullName evidence="2">DUF454 family protein</fullName>
    </submittedName>
</protein>
<dbReference type="PANTHER" id="PTHR35813:SF1">
    <property type="entry name" value="INNER MEMBRANE PROTEIN YBAN"/>
    <property type="match status" value="1"/>
</dbReference>
<keyword evidence="1" id="KW-0472">Membrane</keyword>
<dbReference type="Pfam" id="PF04304">
    <property type="entry name" value="DUF454"/>
    <property type="match status" value="1"/>
</dbReference>
<accession>A0AA97BC62</accession>
<evidence type="ECO:0000313" key="2">
    <source>
        <dbReference type="EMBL" id="WOB42624.1"/>
    </source>
</evidence>
<evidence type="ECO:0000256" key="1">
    <source>
        <dbReference type="SAM" id="Phobius"/>
    </source>
</evidence>
<name>A0AA97BC62_9CYAN</name>
<feature type="transmembrane region" description="Helical" evidence="1">
    <location>
        <begin position="12"/>
        <end position="33"/>
    </location>
</feature>
<reference evidence="2" key="1">
    <citation type="submission" date="2020-05" db="EMBL/GenBank/DDBJ databases">
        <authorList>
            <person name="Zhu T."/>
            <person name="Keshari N."/>
            <person name="Lu X."/>
        </authorList>
    </citation>
    <scope>NUCLEOTIDE SEQUENCE</scope>
    <source>
        <strain evidence="2">NK1-22</strain>
    </source>
</reference>
<sequence>MDIALNHLRKAALYTAGVVSFVVGVVGVILPGLPATPFFLLSALCFKLAHDN</sequence>
<organism evidence="2">
    <name type="scientific">Thermoleptolyngbya oregonensis NK1-22</name>
    <dbReference type="NCBI Taxonomy" id="2547457"/>
    <lineage>
        <taxon>Bacteria</taxon>
        <taxon>Bacillati</taxon>
        <taxon>Cyanobacteriota</taxon>
        <taxon>Cyanophyceae</taxon>
        <taxon>Oculatellales</taxon>
        <taxon>Oculatellaceae</taxon>
        <taxon>Thermoleptolyngbya</taxon>
    </lineage>
</organism>
<dbReference type="PANTHER" id="PTHR35813">
    <property type="entry name" value="INNER MEMBRANE PROTEIN YBAN"/>
    <property type="match status" value="1"/>
</dbReference>
<dbReference type="RefSeq" id="WP_316791305.1">
    <property type="nucleotide sequence ID" value="NZ_CP053540.1"/>
</dbReference>
<dbReference type="KEGG" id="tog:HNI00_05240"/>